<dbReference type="GO" id="GO:0004553">
    <property type="term" value="F:hydrolase activity, hydrolyzing O-glycosyl compounds"/>
    <property type="evidence" value="ECO:0007669"/>
    <property type="project" value="InterPro"/>
</dbReference>
<dbReference type="Gene3D" id="2.60.40.340">
    <property type="entry name" value="Rel homology domain (RHD), DNA-binding domain"/>
    <property type="match status" value="1"/>
</dbReference>
<dbReference type="InterPro" id="IPR050546">
    <property type="entry name" value="Glycosyl_Hydrlase_16"/>
</dbReference>
<dbReference type="PANTHER" id="PTHR10963:SF55">
    <property type="entry name" value="GLYCOSIDE HYDROLASE FAMILY 16 PROTEIN"/>
    <property type="match status" value="1"/>
</dbReference>
<dbReference type="InterPro" id="IPR013320">
    <property type="entry name" value="ConA-like_dom_sf"/>
</dbReference>
<comment type="similarity">
    <text evidence="1">Belongs to the glycosyl hydrolase 16 family.</text>
</comment>
<dbReference type="InterPro" id="IPR000757">
    <property type="entry name" value="Beta-glucanase-like"/>
</dbReference>
<dbReference type="InterPro" id="IPR037059">
    <property type="entry name" value="RHD_DNA_bind_dom_sf"/>
</dbReference>
<evidence type="ECO:0000313" key="4">
    <source>
        <dbReference type="Proteomes" id="UP000663852"/>
    </source>
</evidence>
<dbReference type="GO" id="GO:0003700">
    <property type="term" value="F:DNA-binding transcription factor activity"/>
    <property type="evidence" value="ECO:0007669"/>
    <property type="project" value="InterPro"/>
</dbReference>
<sequence>MDADCSASNILQTPTELQSAYQTTMDVYSSSCAPVRNSLSCSTYFNRLTSTTESHRSATFTSQSMSPGSGTFSFSNQQSAINSSNSIQVQNCSPLQNSNRIEVFIQPRAQQRLYYESEYESGTFRFIQGVQREQNGKKYEYPAIRVLLEYCDIIPSFYIRVTLTTIQQGHGRRYIHPNLFITPDEVEDLEVLRNDKSLFYPIKKERVDTDRIMEFQRLMMITNKLNKLKEYTSLVSFETNEECPITVQRPKDTINEYQLHKSQLAFSLGQFIDANHFYSIQTIFSDVMEETKDGPSKDIRYPVKSTAASKLYDNFTQDGAIDSKKWEFVDNTGIDVWGIHTQQYYTSNVLTNARCQNNHLVIEARNNTNEGPEFTSARLRCKRAFLYGRLEIRARLPDAKGTWSSFVLVPAERTYGNAMWPDNGQINFVSHVGREPTTIRSSVFIQSNNPRLGGIPFYTADVPDATKSFKTYTLIWSSDEIEMFVRMEDTDRDDRRIFLWEKNDRDWTFWPFDKPFHLEIALDIGGDVAGNQIDNHLFPQRLEIDYIRYEKTH</sequence>
<evidence type="ECO:0000259" key="2">
    <source>
        <dbReference type="PROSITE" id="PS51762"/>
    </source>
</evidence>
<dbReference type="EMBL" id="CAJNOJ010000246">
    <property type="protein sequence ID" value="CAF1332591.1"/>
    <property type="molecule type" value="Genomic_DNA"/>
</dbReference>
<dbReference type="GO" id="GO:0005975">
    <property type="term" value="P:carbohydrate metabolic process"/>
    <property type="evidence" value="ECO:0007669"/>
    <property type="project" value="InterPro"/>
</dbReference>
<accession>A0A815G138</accession>
<dbReference type="Gene3D" id="2.60.120.200">
    <property type="match status" value="1"/>
</dbReference>
<dbReference type="PANTHER" id="PTHR10963">
    <property type="entry name" value="GLYCOSYL HYDROLASE-RELATED"/>
    <property type="match status" value="1"/>
</dbReference>
<organism evidence="3 4">
    <name type="scientific">Adineta ricciae</name>
    <name type="common">Rotifer</name>
    <dbReference type="NCBI Taxonomy" id="249248"/>
    <lineage>
        <taxon>Eukaryota</taxon>
        <taxon>Metazoa</taxon>
        <taxon>Spiralia</taxon>
        <taxon>Gnathifera</taxon>
        <taxon>Rotifera</taxon>
        <taxon>Eurotatoria</taxon>
        <taxon>Bdelloidea</taxon>
        <taxon>Adinetida</taxon>
        <taxon>Adinetidae</taxon>
        <taxon>Adineta</taxon>
    </lineage>
</organism>
<reference evidence="3" key="1">
    <citation type="submission" date="2021-02" db="EMBL/GenBank/DDBJ databases">
        <authorList>
            <person name="Nowell W R."/>
        </authorList>
    </citation>
    <scope>NUCLEOTIDE SEQUENCE</scope>
</reference>
<dbReference type="SUPFAM" id="SSF49899">
    <property type="entry name" value="Concanavalin A-like lectins/glucanases"/>
    <property type="match status" value="1"/>
</dbReference>
<dbReference type="GO" id="GO:0003677">
    <property type="term" value="F:DNA binding"/>
    <property type="evidence" value="ECO:0007669"/>
    <property type="project" value="InterPro"/>
</dbReference>
<dbReference type="PROSITE" id="PS51762">
    <property type="entry name" value="GH16_2"/>
    <property type="match status" value="1"/>
</dbReference>
<dbReference type="AlphaFoldDB" id="A0A815G138"/>
<feature type="domain" description="GH16" evidence="2">
    <location>
        <begin position="294"/>
        <end position="553"/>
    </location>
</feature>
<name>A0A815G138_ADIRI</name>
<comment type="caution">
    <text evidence="3">The sequence shown here is derived from an EMBL/GenBank/DDBJ whole genome shotgun (WGS) entry which is preliminary data.</text>
</comment>
<evidence type="ECO:0000313" key="3">
    <source>
        <dbReference type="EMBL" id="CAF1332591.1"/>
    </source>
</evidence>
<gene>
    <name evidence="3" type="ORF">EDS130_LOCUS32274</name>
</gene>
<dbReference type="Proteomes" id="UP000663852">
    <property type="component" value="Unassembled WGS sequence"/>
</dbReference>
<dbReference type="CDD" id="cd08023">
    <property type="entry name" value="GH16_laminarinase_like"/>
    <property type="match status" value="1"/>
</dbReference>
<dbReference type="OrthoDB" id="4781at2759"/>
<proteinExistence type="inferred from homology"/>
<evidence type="ECO:0000256" key="1">
    <source>
        <dbReference type="ARBA" id="ARBA00006865"/>
    </source>
</evidence>
<protein>
    <recommendedName>
        <fullName evidence="2">GH16 domain-containing protein</fullName>
    </recommendedName>
</protein>
<dbReference type="Pfam" id="PF00722">
    <property type="entry name" value="Glyco_hydro_16"/>
    <property type="match status" value="1"/>
</dbReference>